<dbReference type="OrthoDB" id="9795572at2"/>
<dbReference type="GO" id="GO:0003700">
    <property type="term" value="F:DNA-binding transcription factor activity"/>
    <property type="evidence" value="ECO:0007669"/>
    <property type="project" value="TreeGrafter"/>
</dbReference>
<dbReference type="PANTHER" id="PTHR46797">
    <property type="entry name" value="HTH-TYPE TRANSCRIPTIONAL REGULATOR"/>
    <property type="match status" value="1"/>
</dbReference>
<dbReference type="InterPro" id="IPR050807">
    <property type="entry name" value="TransReg_Diox_bact_type"/>
</dbReference>
<evidence type="ECO:0000259" key="2">
    <source>
        <dbReference type="PROSITE" id="PS50943"/>
    </source>
</evidence>
<feature type="domain" description="HTH cro/C1-type" evidence="2">
    <location>
        <begin position="12"/>
        <end position="66"/>
    </location>
</feature>
<protein>
    <submittedName>
        <fullName evidence="3">HTH-type transcriptional regulator SinR</fullName>
    </submittedName>
</protein>
<dbReference type="EMBL" id="NBBI01000003">
    <property type="protein sequence ID" value="OWK30401.1"/>
    <property type="molecule type" value="Genomic_DNA"/>
</dbReference>
<dbReference type="PROSITE" id="PS50943">
    <property type="entry name" value="HTH_CROC1"/>
    <property type="match status" value="1"/>
</dbReference>
<dbReference type="RefSeq" id="WP_088367384.1">
    <property type="nucleotide sequence ID" value="NZ_NBBI01000003.1"/>
</dbReference>
<proteinExistence type="predicted"/>
<reference evidence="3 4" key="1">
    <citation type="submission" date="2017-03" db="EMBL/GenBank/DDBJ databases">
        <title>Genome sequence of Sphingomonas dokdonensis DSM 21029.</title>
        <authorList>
            <person name="Poehlein A."/>
            <person name="Wuebbeler J.H."/>
            <person name="Steinbuechel A."/>
            <person name="Daniel R."/>
        </authorList>
    </citation>
    <scope>NUCLEOTIDE SEQUENCE [LARGE SCALE GENOMIC DNA]</scope>
    <source>
        <strain evidence="3 4">DSM 21029</strain>
    </source>
</reference>
<name>A0A245ZKX2_9SPHN</name>
<dbReference type="SUPFAM" id="SSF47413">
    <property type="entry name" value="lambda repressor-like DNA-binding domains"/>
    <property type="match status" value="1"/>
</dbReference>
<dbReference type="Pfam" id="PF13560">
    <property type="entry name" value="HTH_31"/>
    <property type="match status" value="1"/>
</dbReference>
<keyword evidence="4" id="KW-1185">Reference proteome</keyword>
<evidence type="ECO:0000313" key="3">
    <source>
        <dbReference type="EMBL" id="OWK30401.1"/>
    </source>
</evidence>
<sequence>MGQLGIYFGQQVKRLRVERGLSQAQLAETAGTSEEWIRRIERAARSPSFDTLEALSRALKVSVAKLFAGFGDEATDGRERLVAETDGFSRKQVEWLEVAARLLRRAPSR</sequence>
<dbReference type="AlphaFoldDB" id="A0A245ZKX2"/>
<dbReference type="GO" id="GO:0003677">
    <property type="term" value="F:DNA binding"/>
    <property type="evidence" value="ECO:0007669"/>
    <property type="project" value="UniProtKB-KW"/>
</dbReference>
<comment type="caution">
    <text evidence="3">The sequence shown here is derived from an EMBL/GenBank/DDBJ whole genome shotgun (WGS) entry which is preliminary data.</text>
</comment>
<evidence type="ECO:0000256" key="1">
    <source>
        <dbReference type="ARBA" id="ARBA00023125"/>
    </source>
</evidence>
<organism evidence="3 4">
    <name type="scientific">Sphingomonas dokdonensis</name>
    <dbReference type="NCBI Taxonomy" id="344880"/>
    <lineage>
        <taxon>Bacteria</taxon>
        <taxon>Pseudomonadati</taxon>
        <taxon>Pseudomonadota</taxon>
        <taxon>Alphaproteobacteria</taxon>
        <taxon>Sphingomonadales</taxon>
        <taxon>Sphingomonadaceae</taxon>
        <taxon>Sphingomonas</taxon>
    </lineage>
</organism>
<dbReference type="Proteomes" id="UP000197290">
    <property type="component" value="Unassembled WGS sequence"/>
</dbReference>
<dbReference type="InterPro" id="IPR001387">
    <property type="entry name" value="Cro/C1-type_HTH"/>
</dbReference>
<accession>A0A245ZKX2</accession>
<dbReference type="Gene3D" id="1.10.260.40">
    <property type="entry name" value="lambda repressor-like DNA-binding domains"/>
    <property type="match status" value="1"/>
</dbReference>
<gene>
    <name evidence="3" type="primary">sinR</name>
    <name evidence="3" type="ORF">SPDO_20870</name>
</gene>
<dbReference type="InterPro" id="IPR010982">
    <property type="entry name" value="Lambda_DNA-bd_dom_sf"/>
</dbReference>
<evidence type="ECO:0000313" key="4">
    <source>
        <dbReference type="Proteomes" id="UP000197290"/>
    </source>
</evidence>
<dbReference type="CDD" id="cd00093">
    <property type="entry name" value="HTH_XRE"/>
    <property type="match status" value="1"/>
</dbReference>
<dbReference type="GO" id="GO:0005829">
    <property type="term" value="C:cytosol"/>
    <property type="evidence" value="ECO:0007669"/>
    <property type="project" value="TreeGrafter"/>
</dbReference>
<keyword evidence="1" id="KW-0238">DNA-binding</keyword>
<dbReference type="PANTHER" id="PTHR46797:SF1">
    <property type="entry name" value="METHYLPHOSPHONATE SYNTHASE"/>
    <property type="match status" value="1"/>
</dbReference>
<dbReference type="SMART" id="SM00530">
    <property type="entry name" value="HTH_XRE"/>
    <property type="match status" value="1"/>
</dbReference>